<dbReference type="InterPro" id="IPR000531">
    <property type="entry name" value="Beta-barrel_TonB"/>
</dbReference>
<organism evidence="13 14">
    <name type="scientific">Flavobacterium cupriresistens</name>
    <dbReference type="NCBI Taxonomy" id="2893885"/>
    <lineage>
        <taxon>Bacteria</taxon>
        <taxon>Pseudomonadati</taxon>
        <taxon>Bacteroidota</taxon>
        <taxon>Flavobacteriia</taxon>
        <taxon>Flavobacteriales</taxon>
        <taxon>Flavobacteriaceae</taxon>
        <taxon>Flavobacterium</taxon>
    </lineage>
</organism>
<evidence type="ECO:0000256" key="1">
    <source>
        <dbReference type="ARBA" id="ARBA00004571"/>
    </source>
</evidence>
<dbReference type="Gene3D" id="2.40.170.20">
    <property type="entry name" value="TonB-dependent receptor, beta-barrel domain"/>
    <property type="match status" value="1"/>
</dbReference>
<dbReference type="InterPro" id="IPR012910">
    <property type="entry name" value="Plug_dom"/>
</dbReference>
<dbReference type="Proteomes" id="UP001273350">
    <property type="component" value="Unassembled WGS sequence"/>
</dbReference>
<dbReference type="RefSeq" id="WP_230004960.1">
    <property type="nucleotide sequence ID" value="NZ_CP087134.1"/>
</dbReference>
<dbReference type="PROSITE" id="PS52016">
    <property type="entry name" value="TONB_DEPENDENT_REC_3"/>
    <property type="match status" value="1"/>
</dbReference>
<keyword evidence="2 8" id="KW-0813">Transport</keyword>
<evidence type="ECO:0000256" key="3">
    <source>
        <dbReference type="ARBA" id="ARBA00022452"/>
    </source>
</evidence>
<feature type="chain" id="PRO_5045764728" evidence="10">
    <location>
        <begin position="20"/>
        <end position="710"/>
    </location>
</feature>
<sequence>MKKITTFCLLNLIVSIGFAQEKTKDSLATNNLDDIIVTASRKKESIKEVVSSITIVGEKKIQSQTIINSNISNILQYTVPSLATAGNQTSNYGQTLRGRPFLVMIDGVPQSTPLRNGGRDLQVIDPFSVERVEVIKGATSIYGNGADGGIINYITKKNHKERPFSGSAQLGLISQPKTFAESFGYRGSASFTGKIERFDYVVGFTKERTGVIKDANSVNTSPFYSLSNLDTYNGLLKIGYQLTDKQRFEFSYIGYASRSFLDQDVKIGKWGEIPTIGVESERRLGTPEGTPRNHNFRLSYTNSEIWNNTALNVNIYSQDFRTVYGYDRDQFLNGGQSNVASKKLGLRMNFDSRLFSNDTYKADLIYGVDILQDETVQKLEDGRFWTPQMKMQNTAPFVLIKFDAWEKFTLKAGARYENIKVKADDFYTLPVLNAKNNTYNNSIFVQGGDLEYNAFVSNIGLRYNIMPEVNVFTSYSQSFSINEVGRILRTSTESVISKLPTDPIIVNNYEMGVAGTIKKWINYELTSFWSTSKLGATSVQLPNGSFAMQRAPENIWGYEVVLNLKPLEVLSFGGAFAWLEGKVDNDNNGTYEKYINGSRIMAPKLTTYIQVRPTKKLDVELSSLHNFERNRFDPNPTTNLYSVNEGPVKKYTVFNLSSSYLIGESLKLGLGVENLFNKDYSPNMAWWQARDKDFVNAPGRRATVQVQYNF</sequence>
<keyword evidence="13" id="KW-0675">Receptor</keyword>
<evidence type="ECO:0000256" key="9">
    <source>
        <dbReference type="RuleBase" id="RU003357"/>
    </source>
</evidence>
<evidence type="ECO:0000259" key="11">
    <source>
        <dbReference type="Pfam" id="PF00593"/>
    </source>
</evidence>
<feature type="signal peptide" evidence="10">
    <location>
        <begin position="1"/>
        <end position="19"/>
    </location>
</feature>
<dbReference type="InterPro" id="IPR036942">
    <property type="entry name" value="Beta-barrel_TonB_sf"/>
</dbReference>
<dbReference type="PANTHER" id="PTHR30069:SF42">
    <property type="entry name" value="FERRIC AEROBACTIN RECEPTOR"/>
    <property type="match status" value="1"/>
</dbReference>
<keyword evidence="5 9" id="KW-0798">TonB box</keyword>
<dbReference type="CDD" id="cd01347">
    <property type="entry name" value="ligand_gated_channel"/>
    <property type="match status" value="1"/>
</dbReference>
<dbReference type="Pfam" id="PF00593">
    <property type="entry name" value="TonB_dep_Rec_b-barrel"/>
    <property type="match status" value="1"/>
</dbReference>
<dbReference type="EMBL" id="JAWXVI010000002">
    <property type="protein sequence ID" value="MDX6188578.1"/>
    <property type="molecule type" value="Genomic_DNA"/>
</dbReference>
<keyword evidence="4 8" id="KW-0812">Transmembrane</keyword>
<evidence type="ECO:0000256" key="8">
    <source>
        <dbReference type="PROSITE-ProRule" id="PRU01360"/>
    </source>
</evidence>
<evidence type="ECO:0000256" key="6">
    <source>
        <dbReference type="ARBA" id="ARBA00023136"/>
    </source>
</evidence>
<evidence type="ECO:0000256" key="10">
    <source>
        <dbReference type="SAM" id="SignalP"/>
    </source>
</evidence>
<evidence type="ECO:0000313" key="13">
    <source>
        <dbReference type="EMBL" id="MDX6188578.1"/>
    </source>
</evidence>
<evidence type="ECO:0000259" key="12">
    <source>
        <dbReference type="Pfam" id="PF07715"/>
    </source>
</evidence>
<feature type="domain" description="TonB-dependent receptor plug" evidence="12">
    <location>
        <begin position="46"/>
        <end position="150"/>
    </location>
</feature>
<evidence type="ECO:0000256" key="5">
    <source>
        <dbReference type="ARBA" id="ARBA00023077"/>
    </source>
</evidence>
<comment type="subcellular location">
    <subcellularLocation>
        <location evidence="1 8">Cell outer membrane</location>
        <topology evidence="1 8">Multi-pass membrane protein</topology>
    </subcellularLocation>
</comment>
<keyword evidence="14" id="KW-1185">Reference proteome</keyword>
<accession>A0ABU4R9Q7</accession>
<protein>
    <submittedName>
        <fullName evidence="13">TonB-dependent receptor</fullName>
    </submittedName>
</protein>
<dbReference type="InterPro" id="IPR039426">
    <property type="entry name" value="TonB-dep_rcpt-like"/>
</dbReference>
<dbReference type="InterPro" id="IPR037066">
    <property type="entry name" value="Plug_dom_sf"/>
</dbReference>
<keyword evidence="6 8" id="KW-0472">Membrane</keyword>
<evidence type="ECO:0000256" key="7">
    <source>
        <dbReference type="ARBA" id="ARBA00023237"/>
    </source>
</evidence>
<dbReference type="Gene3D" id="2.170.130.10">
    <property type="entry name" value="TonB-dependent receptor, plug domain"/>
    <property type="match status" value="1"/>
</dbReference>
<proteinExistence type="inferred from homology"/>
<dbReference type="PANTHER" id="PTHR30069">
    <property type="entry name" value="TONB-DEPENDENT OUTER MEMBRANE RECEPTOR"/>
    <property type="match status" value="1"/>
</dbReference>
<feature type="domain" description="TonB-dependent receptor-like beta-barrel" evidence="11">
    <location>
        <begin position="277"/>
        <end position="675"/>
    </location>
</feature>
<evidence type="ECO:0000256" key="2">
    <source>
        <dbReference type="ARBA" id="ARBA00022448"/>
    </source>
</evidence>
<keyword evidence="10" id="KW-0732">Signal</keyword>
<comment type="caution">
    <text evidence="13">The sequence shown here is derived from an EMBL/GenBank/DDBJ whole genome shotgun (WGS) entry which is preliminary data.</text>
</comment>
<dbReference type="Pfam" id="PF07715">
    <property type="entry name" value="Plug"/>
    <property type="match status" value="1"/>
</dbReference>
<comment type="similarity">
    <text evidence="8 9">Belongs to the TonB-dependent receptor family.</text>
</comment>
<reference evidence="13 14" key="1">
    <citation type="submission" date="2023-11" db="EMBL/GenBank/DDBJ databases">
        <title>Unpublished Manusciprt.</title>
        <authorList>
            <person name="Saticioglu I.B."/>
            <person name="Ay H."/>
            <person name="Ajmi N."/>
            <person name="Altun S."/>
            <person name="Duman M."/>
        </authorList>
    </citation>
    <scope>NUCLEOTIDE SEQUENCE [LARGE SCALE GENOMIC DNA]</scope>
    <source>
        <strain evidence="13 14">Fl-318</strain>
    </source>
</reference>
<evidence type="ECO:0000256" key="4">
    <source>
        <dbReference type="ARBA" id="ARBA00022692"/>
    </source>
</evidence>
<name>A0ABU4R9Q7_9FLAO</name>
<gene>
    <name evidence="13" type="ORF">SGQ83_04380</name>
</gene>
<keyword evidence="3 8" id="KW-1134">Transmembrane beta strand</keyword>
<evidence type="ECO:0000313" key="14">
    <source>
        <dbReference type="Proteomes" id="UP001273350"/>
    </source>
</evidence>
<keyword evidence="7 8" id="KW-0998">Cell outer membrane</keyword>
<dbReference type="SUPFAM" id="SSF56935">
    <property type="entry name" value="Porins"/>
    <property type="match status" value="1"/>
</dbReference>